<dbReference type="RefSeq" id="WP_245867439.1">
    <property type="nucleotide sequence ID" value="NZ_CP155573.1"/>
</dbReference>
<feature type="domain" description="4-fold beta flower" evidence="1">
    <location>
        <begin position="23"/>
        <end position="73"/>
    </location>
</feature>
<dbReference type="Pfam" id="PF21784">
    <property type="entry name" value="Bflower"/>
    <property type="match status" value="1"/>
</dbReference>
<name>A0ABZ3INN6_9FIRM</name>
<sequence>MEPKMFLSYNNDVMEVIFLSTEYLFNSGGEWICFKSGKYLYDKAGKWIGWLPWDNNEVVTKEGKYLGTIYNGNRIYRFSNKPYMGYPGYPGYPGYSSLPSGASDIIIPKTK</sequence>
<evidence type="ECO:0000313" key="2">
    <source>
        <dbReference type="EMBL" id="XFO67185.1"/>
    </source>
</evidence>
<accession>A0ABZ3INN6</accession>
<dbReference type="Proteomes" id="UP000216752">
    <property type="component" value="Chromosome"/>
</dbReference>
<gene>
    <name evidence="2" type="ORF">SPSIL_033740</name>
</gene>
<evidence type="ECO:0000259" key="1">
    <source>
        <dbReference type="Pfam" id="PF21784"/>
    </source>
</evidence>
<reference evidence="2" key="1">
    <citation type="submission" date="2024-05" db="EMBL/GenBank/DDBJ databases">
        <title>Isolation and characterization of Sporomusa carbonis sp. nov., a carboxydotrophic hydrogenogen in the genus of Sporomusa isolated from a charcoal burning pile.</title>
        <authorList>
            <person name="Boeer T."/>
            <person name="Rosenbaum F."/>
            <person name="Eysell L."/>
            <person name="Mueller V."/>
            <person name="Daniel R."/>
            <person name="Poehlein A."/>
        </authorList>
    </citation>
    <scope>NUCLEOTIDE SEQUENCE [LARGE SCALE GENOMIC DNA]</scope>
    <source>
        <strain evidence="2">DSM 10669</strain>
    </source>
</reference>
<evidence type="ECO:0000313" key="3">
    <source>
        <dbReference type="Proteomes" id="UP000216752"/>
    </source>
</evidence>
<dbReference type="EMBL" id="CP155573">
    <property type="protein sequence ID" value="XFO67185.1"/>
    <property type="molecule type" value="Genomic_DNA"/>
</dbReference>
<organism evidence="2 3">
    <name type="scientific">Sporomusa silvacetica DSM 10669</name>
    <dbReference type="NCBI Taxonomy" id="1123289"/>
    <lineage>
        <taxon>Bacteria</taxon>
        <taxon>Bacillati</taxon>
        <taxon>Bacillota</taxon>
        <taxon>Negativicutes</taxon>
        <taxon>Selenomonadales</taxon>
        <taxon>Sporomusaceae</taxon>
        <taxon>Sporomusa</taxon>
    </lineage>
</organism>
<dbReference type="InterPro" id="IPR048911">
    <property type="entry name" value="Bflower"/>
</dbReference>
<protein>
    <recommendedName>
        <fullName evidence="1">4-fold beta flower domain-containing protein</fullName>
    </recommendedName>
</protein>
<proteinExistence type="predicted"/>
<keyword evidence="3" id="KW-1185">Reference proteome</keyword>